<dbReference type="OrthoDB" id="2679662at2"/>
<proteinExistence type="predicted"/>
<dbReference type="EMBL" id="WUUK01000001">
    <property type="protein sequence ID" value="MXQ50557.1"/>
    <property type="molecule type" value="Genomic_DNA"/>
</dbReference>
<reference evidence="1 2" key="1">
    <citation type="submission" date="2019-12" db="EMBL/GenBank/DDBJ databases">
        <title>Salinicoccus cyprini sp. nov., isolated from gastro-intestinal tract of mirror carp, Cyprinus carpio var. specularis, collected from Gobind Sagar Reservoir, Himachal Pradesh, India.</title>
        <authorList>
            <person name="Talwar C."/>
            <person name="Singh A.K."/>
            <person name="Lal R."/>
            <person name="Negi R.K."/>
        </authorList>
    </citation>
    <scope>NUCLEOTIDE SEQUENCE [LARGE SCALE GENOMIC DNA]</scope>
    <source>
        <strain evidence="1 2">J-82</strain>
    </source>
</reference>
<keyword evidence="2" id="KW-1185">Reference proteome</keyword>
<comment type="caution">
    <text evidence="1">The sequence shown here is derived from an EMBL/GenBank/DDBJ whole genome shotgun (WGS) entry which is preliminary data.</text>
</comment>
<accession>A0A6N8TZS8</accession>
<evidence type="ECO:0000313" key="1">
    <source>
        <dbReference type="EMBL" id="MXQ50557.1"/>
    </source>
</evidence>
<evidence type="ECO:0000313" key="2">
    <source>
        <dbReference type="Proteomes" id="UP000436284"/>
    </source>
</evidence>
<dbReference type="AlphaFoldDB" id="A0A6N8TZS8"/>
<organism evidence="1 2">
    <name type="scientific">Salinicoccus hispanicus</name>
    <dbReference type="NCBI Taxonomy" id="157225"/>
    <lineage>
        <taxon>Bacteria</taxon>
        <taxon>Bacillati</taxon>
        <taxon>Bacillota</taxon>
        <taxon>Bacilli</taxon>
        <taxon>Bacillales</taxon>
        <taxon>Staphylococcaceae</taxon>
        <taxon>Salinicoccus</taxon>
    </lineage>
</organism>
<name>A0A6N8TZS8_9STAP</name>
<dbReference type="Proteomes" id="UP000436284">
    <property type="component" value="Unassembled WGS sequence"/>
</dbReference>
<gene>
    <name evidence="1" type="ORF">GQ671_04495</name>
</gene>
<protein>
    <submittedName>
        <fullName evidence="1">Uncharacterized protein</fullName>
    </submittedName>
</protein>
<sequence>MRKMKQWQRGDYYVQEIQDKRDIHEFNVILNNEVIVTIMPDDITEMNETIRKLDENESMINVKDKNGESFNL</sequence>
<dbReference type="RefSeq" id="WP_160653267.1">
    <property type="nucleotide sequence ID" value="NZ_JBHRWU010000001.1"/>
</dbReference>